<evidence type="ECO:0000256" key="1">
    <source>
        <dbReference type="SAM" id="MobiDB-lite"/>
    </source>
</evidence>
<sequence length="186" mass="22140">MSSEHGGVDRQVSQESTHEPDETRTEEEKSLKAEIPSRLPSCLDGSINEGADRWFQYQGELLFDRAEIRDISKRLFLISEMEFERAENVETEIQWWKTIDFIDEVEQRWEKATEDHSFLVAVPTPDIEQQSDPRRAIIKVDYHYHKREIRTVQEWKRDQILATLREFDYWVYHTKVIKPALESVAE</sequence>
<dbReference type="KEGG" id="hpel:HZS54_11305"/>
<evidence type="ECO:0000313" key="3">
    <source>
        <dbReference type="Proteomes" id="UP000509346"/>
    </source>
</evidence>
<feature type="compositionally biased region" description="Basic and acidic residues" evidence="1">
    <location>
        <begin position="16"/>
        <end position="32"/>
    </location>
</feature>
<name>A0A7D5TCL3_9EURY</name>
<evidence type="ECO:0000313" key="2">
    <source>
        <dbReference type="EMBL" id="QLH82155.1"/>
    </source>
</evidence>
<dbReference type="AlphaFoldDB" id="A0A7D5TCL3"/>
<proteinExistence type="predicted"/>
<feature type="region of interest" description="Disordered" evidence="1">
    <location>
        <begin position="1"/>
        <end position="35"/>
    </location>
</feature>
<dbReference type="EMBL" id="CP058909">
    <property type="protein sequence ID" value="QLH82155.1"/>
    <property type="molecule type" value="Genomic_DNA"/>
</dbReference>
<keyword evidence="3" id="KW-1185">Reference proteome</keyword>
<organism evidence="2 3">
    <name type="scientific">Halosimplex pelagicum</name>
    <dbReference type="NCBI Taxonomy" id="869886"/>
    <lineage>
        <taxon>Archaea</taxon>
        <taxon>Methanobacteriati</taxon>
        <taxon>Methanobacteriota</taxon>
        <taxon>Stenosarchaea group</taxon>
        <taxon>Halobacteria</taxon>
        <taxon>Halobacteriales</taxon>
        <taxon>Haloarculaceae</taxon>
        <taxon>Halosimplex</taxon>
    </lineage>
</organism>
<accession>A0A7D5TCL3</accession>
<protein>
    <submittedName>
        <fullName evidence="2">Uncharacterized protein</fullName>
    </submittedName>
</protein>
<dbReference type="GeneID" id="56083184"/>
<dbReference type="RefSeq" id="WP_179922623.1">
    <property type="nucleotide sequence ID" value="NZ_CP058909.1"/>
</dbReference>
<dbReference type="Proteomes" id="UP000509346">
    <property type="component" value="Chromosome"/>
</dbReference>
<gene>
    <name evidence="2" type="ORF">HZS54_11305</name>
</gene>
<reference evidence="2 3" key="1">
    <citation type="submission" date="2020-07" db="EMBL/GenBank/DDBJ databases">
        <title>Halosimplex litoreum sp. nov. and Halosimplex rubrum sp. nov., isolated from different salt environments.</title>
        <authorList>
            <person name="Cui H."/>
        </authorList>
    </citation>
    <scope>NUCLEOTIDE SEQUENCE [LARGE SCALE GENOMIC DNA]</scope>
    <source>
        <strain evidence="2 3">R2</strain>
    </source>
</reference>